<dbReference type="Proteomes" id="UP000186079">
    <property type="component" value="Unassembled WGS sequence"/>
</dbReference>
<protein>
    <submittedName>
        <fullName evidence="1">CMP-N-acetylneuraminic acid synthetase</fullName>
    </submittedName>
</protein>
<reference evidence="1 2" key="1">
    <citation type="submission" date="2017-01" db="EMBL/GenBank/DDBJ databases">
        <authorList>
            <person name="Mah S.A."/>
            <person name="Swanson W.J."/>
            <person name="Moy G.W."/>
            <person name="Vacquier V.D."/>
        </authorList>
    </citation>
    <scope>NUCLEOTIDE SEQUENCE [LARGE SCALE GENOMIC DNA]</scope>
    <source>
        <strain evidence="1 2">ATCC 29606</strain>
    </source>
</reference>
<evidence type="ECO:0000313" key="1">
    <source>
        <dbReference type="EMBL" id="SIQ95084.1"/>
    </source>
</evidence>
<dbReference type="PANTHER" id="PTHR21485:SF6">
    <property type="entry name" value="N-ACYLNEURAMINATE CYTIDYLYLTRANSFERASE-RELATED"/>
    <property type="match status" value="1"/>
</dbReference>
<dbReference type="Gene3D" id="3.90.550.10">
    <property type="entry name" value="Spore Coat Polysaccharide Biosynthesis Protein SpsA, Chain A"/>
    <property type="match status" value="1"/>
</dbReference>
<dbReference type="InterPro" id="IPR003329">
    <property type="entry name" value="Cytidylyl_trans"/>
</dbReference>
<accession>A0A1N6WY76</accession>
<dbReference type="CDD" id="cd02513">
    <property type="entry name" value="CMP-NeuAc_Synthase"/>
    <property type="match status" value="1"/>
</dbReference>
<proteinExistence type="predicted"/>
<evidence type="ECO:0000313" key="2">
    <source>
        <dbReference type="Proteomes" id="UP000186079"/>
    </source>
</evidence>
<dbReference type="Pfam" id="PF02348">
    <property type="entry name" value="CTP_transf_3"/>
    <property type="match status" value="1"/>
</dbReference>
<organism evidence="1 2">
    <name type="scientific">Pseudomonas flexibilis</name>
    <dbReference type="NCBI Taxonomy" id="706570"/>
    <lineage>
        <taxon>Bacteria</taxon>
        <taxon>Pseudomonadati</taxon>
        <taxon>Pseudomonadota</taxon>
        <taxon>Gammaproteobacteria</taxon>
        <taxon>Pseudomonadales</taxon>
        <taxon>Pseudomonadaceae</taxon>
        <taxon>Pseudomonas</taxon>
    </lineage>
</organism>
<dbReference type="GO" id="GO:0008781">
    <property type="term" value="F:N-acylneuraminate cytidylyltransferase activity"/>
    <property type="evidence" value="ECO:0007669"/>
    <property type="project" value="TreeGrafter"/>
</dbReference>
<name>A0A1N6WY76_9PSED</name>
<dbReference type="EMBL" id="FTMC01000012">
    <property type="protein sequence ID" value="SIQ95084.1"/>
    <property type="molecule type" value="Genomic_DNA"/>
</dbReference>
<sequence length="234" mass="26516">MGCDMHDKISCFLPCRKGSERVPRKNIKPFAGIQNGLVELKIRQLLGSNLIDEIVLSTNDEEILSFAHSLGEQRVRVHERVDALASSQTSTDELVAHALNLIPVGHILWTHVTSPFFNSSVYDSVIKKYLSCLAEGYDSLMTTTLLHAFLWQDNKPLNYDRTIEKWPRTQTIKPIHDVNSGAFLASAEIYRDQDDRIGVNPFLYSLDKIVSHDIDWPEDFYMAEALVEKGLVSI</sequence>
<dbReference type="SUPFAM" id="SSF53448">
    <property type="entry name" value="Nucleotide-diphospho-sugar transferases"/>
    <property type="match status" value="1"/>
</dbReference>
<dbReference type="InterPro" id="IPR050793">
    <property type="entry name" value="CMP-NeuNAc_synthase"/>
</dbReference>
<dbReference type="InterPro" id="IPR029044">
    <property type="entry name" value="Nucleotide-diphossugar_trans"/>
</dbReference>
<dbReference type="PANTHER" id="PTHR21485">
    <property type="entry name" value="HAD SUPERFAMILY MEMBERS CMAS AND KDSC"/>
    <property type="match status" value="1"/>
</dbReference>
<gene>
    <name evidence="1" type="ORF">SAMN05421672_11262</name>
</gene>
<dbReference type="AlphaFoldDB" id="A0A1N6WY76"/>